<evidence type="ECO:0000256" key="4">
    <source>
        <dbReference type="ARBA" id="ARBA00022737"/>
    </source>
</evidence>
<dbReference type="HOGENOM" id="CLU_000604_92_2_11"/>
<dbReference type="eggNOG" id="COG1129">
    <property type="taxonomic scope" value="Bacteria"/>
</dbReference>
<evidence type="ECO:0000256" key="6">
    <source>
        <dbReference type="ARBA" id="ARBA00022840"/>
    </source>
</evidence>
<dbReference type="GO" id="GO:0005886">
    <property type="term" value="C:plasma membrane"/>
    <property type="evidence" value="ECO:0007669"/>
    <property type="project" value="UniProtKB-SubCell"/>
</dbReference>
<name>J0WY58_9BIFI</name>
<protein>
    <recommendedName>
        <fullName evidence="9">ABC transporter domain-containing protein</fullName>
    </recommendedName>
</protein>
<dbReference type="PANTHER" id="PTHR43790:SF9">
    <property type="entry name" value="GALACTOFURANOSE TRANSPORTER ATP-BINDING PROTEIN YTFR"/>
    <property type="match status" value="1"/>
</dbReference>
<dbReference type="CDD" id="cd03216">
    <property type="entry name" value="ABC_Carb_Monos_I"/>
    <property type="match status" value="1"/>
</dbReference>
<dbReference type="InterPro" id="IPR017871">
    <property type="entry name" value="ABC_transporter-like_CS"/>
</dbReference>
<dbReference type="PANTHER" id="PTHR43790">
    <property type="entry name" value="CARBOHYDRATE TRANSPORT ATP-BINDING PROTEIN MG119-RELATED"/>
    <property type="match status" value="1"/>
</dbReference>
<sequence length="509" mass="55313">MTQISLKGVSKIFGNTTVVDDVSLTVEPGKVHVLLGENGAGKSTLIKMMSGIYQPDKGHIEVDGKTVRIPDVNAARNLGIAVIHQELNLVPELSIMENLFLGHIPATAGFISMAQMRRKARAAVERIGLSEDISTPMGELGVARQQMVEIAKALMQNASVLILDEPTAALTRRECEQLFTIMEELKKQDVAMVFISHHLDEIKRIGDVVTVLRDGKYIDTVKADTPEKELVRLMVGRNIDNQFPHTGYPQGEVLLKVDGLTRQGAIDNVSFELHAGEVVGLAGLVGAGRTEVIRAIFGADRYDSGSVYVEGRKLRKGNISRSIAAHVGLIPEDRKVQGLILEASVADNLGLVTMRPSSRLGFVDQRGQRKREKAVAEQLRIRMANIDQPAESLSGGNQQKIVFGKWTTAHVKILLLDEPTRGVDVGARVEIYELIDEIVSRGGAVLMASSDLPEVLGMSDRILVMSNGKLSGQLSASEATQEKIMALAVSHMDNGTGNSHDNDDTEKEN</sequence>
<keyword evidence="3" id="KW-1003">Cell membrane</keyword>
<dbReference type="CDD" id="cd03215">
    <property type="entry name" value="ABC_Carb_Monos_II"/>
    <property type="match status" value="1"/>
</dbReference>
<keyword evidence="4" id="KW-0677">Repeat</keyword>
<gene>
    <name evidence="10" type="ORF">HMPREF9156_00999</name>
</gene>
<dbReference type="SUPFAM" id="SSF52540">
    <property type="entry name" value="P-loop containing nucleoside triphosphate hydrolases"/>
    <property type="match status" value="2"/>
</dbReference>
<keyword evidence="11" id="KW-1185">Reference proteome</keyword>
<dbReference type="Proteomes" id="UP000006415">
    <property type="component" value="Unassembled WGS sequence"/>
</dbReference>
<dbReference type="GO" id="GO:0016887">
    <property type="term" value="F:ATP hydrolysis activity"/>
    <property type="evidence" value="ECO:0007669"/>
    <property type="project" value="InterPro"/>
</dbReference>
<evidence type="ECO:0000256" key="7">
    <source>
        <dbReference type="ARBA" id="ARBA00022967"/>
    </source>
</evidence>
<dbReference type="GO" id="GO:0005524">
    <property type="term" value="F:ATP binding"/>
    <property type="evidence" value="ECO:0007669"/>
    <property type="project" value="UniProtKB-KW"/>
</dbReference>
<evidence type="ECO:0000256" key="2">
    <source>
        <dbReference type="ARBA" id="ARBA00022448"/>
    </source>
</evidence>
<dbReference type="Gene3D" id="3.40.50.300">
    <property type="entry name" value="P-loop containing nucleotide triphosphate hydrolases"/>
    <property type="match status" value="2"/>
</dbReference>
<evidence type="ECO:0000256" key="5">
    <source>
        <dbReference type="ARBA" id="ARBA00022741"/>
    </source>
</evidence>
<dbReference type="Pfam" id="PF00005">
    <property type="entry name" value="ABC_tran"/>
    <property type="match status" value="2"/>
</dbReference>
<evidence type="ECO:0000313" key="11">
    <source>
        <dbReference type="Proteomes" id="UP000006415"/>
    </source>
</evidence>
<evidence type="ECO:0000313" key="10">
    <source>
        <dbReference type="EMBL" id="EJD64504.1"/>
    </source>
</evidence>
<accession>J0WY58</accession>
<evidence type="ECO:0000256" key="1">
    <source>
        <dbReference type="ARBA" id="ARBA00004202"/>
    </source>
</evidence>
<organism evidence="10 11">
    <name type="scientific">Scardovia wiggsiae F0424</name>
    <dbReference type="NCBI Taxonomy" id="857290"/>
    <lineage>
        <taxon>Bacteria</taxon>
        <taxon>Bacillati</taxon>
        <taxon>Actinomycetota</taxon>
        <taxon>Actinomycetes</taxon>
        <taxon>Bifidobacteriales</taxon>
        <taxon>Bifidobacteriaceae</taxon>
        <taxon>Scardovia</taxon>
    </lineage>
</organism>
<keyword evidence="8" id="KW-0472">Membrane</keyword>
<feature type="domain" description="ABC transporter" evidence="9">
    <location>
        <begin position="249"/>
        <end position="492"/>
    </location>
</feature>
<dbReference type="RefSeq" id="WP_007148063.1">
    <property type="nucleotide sequence ID" value="NZ_AKCI01000001.1"/>
</dbReference>
<dbReference type="InterPro" id="IPR003593">
    <property type="entry name" value="AAA+_ATPase"/>
</dbReference>
<dbReference type="InterPro" id="IPR027417">
    <property type="entry name" value="P-loop_NTPase"/>
</dbReference>
<dbReference type="EMBL" id="AGZS01000006">
    <property type="protein sequence ID" value="EJD64504.1"/>
    <property type="molecule type" value="Genomic_DNA"/>
</dbReference>
<dbReference type="PROSITE" id="PS00211">
    <property type="entry name" value="ABC_TRANSPORTER_1"/>
    <property type="match status" value="1"/>
</dbReference>
<keyword evidence="2" id="KW-0813">Transport</keyword>
<feature type="domain" description="ABC transporter" evidence="9">
    <location>
        <begin position="4"/>
        <end position="239"/>
    </location>
</feature>
<dbReference type="STRING" id="857290.HMPREF9156_00999"/>
<keyword evidence="7" id="KW-1278">Translocase</keyword>
<dbReference type="FunFam" id="3.40.50.300:FF:000127">
    <property type="entry name" value="Ribose import ATP-binding protein RbsA"/>
    <property type="match status" value="1"/>
</dbReference>
<reference evidence="10 11" key="1">
    <citation type="submission" date="2012-01" db="EMBL/GenBank/DDBJ databases">
        <title>The Genome Sequence of Scardovia wiggsiae F0424.</title>
        <authorList>
            <consortium name="The Broad Institute Genome Sequencing Platform"/>
            <person name="Earl A."/>
            <person name="Ward D."/>
            <person name="Feldgarden M."/>
            <person name="Gevers D."/>
            <person name="Izard J."/>
            <person name="Ganesan A."/>
            <person name="Baranova O.V."/>
            <person name="Blanton J.M."/>
            <person name="Tanner A.C."/>
            <person name="Mathney J."/>
            <person name="Dewhirst F.E."/>
            <person name="Young S.K."/>
            <person name="Zeng Q."/>
            <person name="Gargeya S."/>
            <person name="Fitzgerald M."/>
            <person name="Haas B."/>
            <person name="Abouelleil A."/>
            <person name="Alvarado L."/>
            <person name="Arachchi H.M."/>
            <person name="Berlin A."/>
            <person name="Chapman S.B."/>
            <person name="Gearin G."/>
            <person name="Goldberg J."/>
            <person name="Griggs A."/>
            <person name="Gujja S."/>
            <person name="Hansen M."/>
            <person name="Heiman D."/>
            <person name="Howarth C."/>
            <person name="Larimer J."/>
            <person name="Lui A."/>
            <person name="MacDonald P.J.P."/>
            <person name="McCowen C."/>
            <person name="Montmayeur A."/>
            <person name="Murphy C."/>
            <person name="Neiman D."/>
            <person name="Pearson M."/>
            <person name="Priest M."/>
            <person name="Roberts A."/>
            <person name="Saif S."/>
            <person name="Shea T."/>
            <person name="Sisk P."/>
            <person name="Stolte C."/>
            <person name="Sykes S."/>
            <person name="Wortman J."/>
            <person name="Nusbaum C."/>
            <person name="Birren B."/>
        </authorList>
    </citation>
    <scope>NUCLEOTIDE SEQUENCE [LARGE SCALE GENOMIC DNA]</scope>
    <source>
        <strain evidence="10 11">F0424</strain>
    </source>
</reference>
<dbReference type="OrthoDB" id="39350at2"/>
<dbReference type="AlphaFoldDB" id="J0WY58"/>
<keyword evidence="5" id="KW-0547">Nucleotide-binding</keyword>
<comment type="subcellular location">
    <subcellularLocation>
        <location evidence="1">Cell membrane</location>
        <topology evidence="1">Peripheral membrane protein</topology>
    </subcellularLocation>
</comment>
<dbReference type="InterPro" id="IPR050107">
    <property type="entry name" value="ABC_carbohydrate_import_ATPase"/>
</dbReference>
<evidence type="ECO:0000256" key="8">
    <source>
        <dbReference type="ARBA" id="ARBA00023136"/>
    </source>
</evidence>
<proteinExistence type="predicted"/>
<evidence type="ECO:0000256" key="3">
    <source>
        <dbReference type="ARBA" id="ARBA00022475"/>
    </source>
</evidence>
<dbReference type="PROSITE" id="PS50893">
    <property type="entry name" value="ABC_TRANSPORTER_2"/>
    <property type="match status" value="2"/>
</dbReference>
<dbReference type="SMART" id="SM00382">
    <property type="entry name" value="AAA"/>
    <property type="match status" value="2"/>
</dbReference>
<dbReference type="InterPro" id="IPR003439">
    <property type="entry name" value="ABC_transporter-like_ATP-bd"/>
</dbReference>
<comment type="caution">
    <text evidence="10">The sequence shown here is derived from an EMBL/GenBank/DDBJ whole genome shotgun (WGS) entry which is preliminary data.</text>
</comment>
<keyword evidence="6" id="KW-0067">ATP-binding</keyword>
<evidence type="ECO:0000259" key="9">
    <source>
        <dbReference type="PROSITE" id="PS50893"/>
    </source>
</evidence>